<keyword evidence="6" id="KW-0175">Coiled coil</keyword>
<comment type="subcellular location">
    <subcellularLocation>
        <location evidence="1 5">Membrane</location>
        <topology evidence="1 5">Multi-pass membrane protein</topology>
    </subcellularLocation>
</comment>
<dbReference type="Proteomes" id="UP001566132">
    <property type="component" value="Unassembled WGS sequence"/>
</dbReference>
<feature type="compositionally biased region" description="Polar residues" evidence="7">
    <location>
        <begin position="22"/>
        <end position="33"/>
    </location>
</feature>
<feature type="transmembrane region" description="Helical" evidence="5">
    <location>
        <begin position="216"/>
        <end position="239"/>
    </location>
</feature>
<proteinExistence type="inferred from homology"/>
<feature type="coiled-coil region" evidence="6">
    <location>
        <begin position="86"/>
        <end position="120"/>
    </location>
</feature>
<feature type="compositionally biased region" description="Polar residues" evidence="7">
    <location>
        <begin position="42"/>
        <end position="58"/>
    </location>
</feature>
<evidence type="ECO:0000256" key="7">
    <source>
        <dbReference type="SAM" id="MobiDB-lite"/>
    </source>
</evidence>
<keyword evidence="5" id="KW-0813">Transport</keyword>
<comment type="similarity">
    <text evidence="5">Belongs to the SCAMP family.</text>
</comment>
<dbReference type="GO" id="GO:0016020">
    <property type="term" value="C:membrane"/>
    <property type="evidence" value="ECO:0007669"/>
    <property type="project" value="UniProtKB-SubCell"/>
</dbReference>
<evidence type="ECO:0000256" key="4">
    <source>
        <dbReference type="ARBA" id="ARBA00023136"/>
    </source>
</evidence>
<keyword evidence="2 5" id="KW-0812">Transmembrane</keyword>
<comment type="caution">
    <text evidence="8">The sequence shown here is derived from an EMBL/GenBank/DDBJ whole genome shotgun (WGS) entry which is preliminary data.</text>
</comment>
<feature type="region of interest" description="Disordered" evidence="7">
    <location>
        <begin position="1"/>
        <end position="80"/>
    </location>
</feature>
<evidence type="ECO:0000313" key="9">
    <source>
        <dbReference type="Proteomes" id="UP001566132"/>
    </source>
</evidence>
<dbReference type="PANTHER" id="PTHR10687:SF2">
    <property type="entry name" value="SECRETORY CARRIER-ASSOCIATED MEMBRANE PROTEIN"/>
    <property type="match status" value="1"/>
</dbReference>
<keyword evidence="4 5" id="KW-0472">Membrane</keyword>
<dbReference type="AlphaFoldDB" id="A0ABD1EDA1"/>
<keyword evidence="3 5" id="KW-1133">Transmembrane helix</keyword>
<evidence type="ECO:0000256" key="3">
    <source>
        <dbReference type="ARBA" id="ARBA00022989"/>
    </source>
</evidence>
<dbReference type="PANTHER" id="PTHR10687">
    <property type="entry name" value="SECRETORY CARRIER-ASSOCIATED MEMBRANE PROTEIN SCAMP"/>
    <property type="match status" value="1"/>
</dbReference>
<evidence type="ECO:0000256" key="5">
    <source>
        <dbReference type="RuleBase" id="RU363122"/>
    </source>
</evidence>
<organism evidence="8 9">
    <name type="scientific">Hypothenemus hampei</name>
    <name type="common">Coffee berry borer</name>
    <dbReference type="NCBI Taxonomy" id="57062"/>
    <lineage>
        <taxon>Eukaryota</taxon>
        <taxon>Metazoa</taxon>
        <taxon>Ecdysozoa</taxon>
        <taxon>Arthropoda</taxon>
        <taxon>Hexapoda</taxon>
        <taxon>Insecta</taxon>
        <taxon>Pterygota</taxon>
        <taxon>Neoptera</taxon>
        <taxon>Endopterygota</taxon>
        <taxon>Coleoptera</taxon>
        <taxon>Polyphaga</taxon>
        <taxon>Cucujiformia</taxon>
        <taxon>Curculionidae</taxon>
        <taxon>Scolytinae</taxon>
        <taxon>Hypothenemus</taxon>
    </lineage>
</organism>
<evidence type="ECO:0000256" key="6">
    <source>
        <dbReference type="SAM" id="Coils"/>
    </source>
</evidence>
<reference evidence="8 9" key="1">
    <citation type="submission" date="2024-05" db="EMBL/GenBank/DDBJ databases">
        <title>Genetic variation in Jamaican populations of the coffee berry borer (Hypothenemus hampei).</title>
        <authorList>
            <person name="Errbii M."/>
            <person name="Myrie A."/>
        </authorList>
    </citation>
    <scope>NUCLEOTIDE SEQUENCE [LARGE SCALE GENOMIC DNA]</scope>
    <source>
        <strain evidence="8">JA-Hopewell-2020-01-JO</strain>
        <tissue evidence="8">Whole body</tissue>
    </source>
</reference>
<feature type="transmembrane region" description="Helical" evidence="5">
    <location>
        <begin position="259"/>
        <end position="284"/>
    </location>
</feature>
<dbReference type="InterPro" id="IPR007273">
    <property type="entry name" value="SCAMP"/>
</dbReference>
<feature type="transmembrane region" description="Helical" evidence="5">
    <location>
        <begin position="184"/>
        <end position="204"/>
    </location>
</feature>
<sequence>MSGFDDNPFGEPTIENPFADPSVQQVARNNNAQIRVDDYNPFGNQPASGQRPYTQPNNEPAVMQPTEEPPTYTRSAQQVVQQPIPVSLNTEALKRRQEELERKEQELARREEEMRQSSYNVRRNNWPPLPEQCCFQPCFYQDIQVDIPLEFQKIVRHLYYLWMFHGIVMITNIIGGIFLESIKIITVGILYTLLFTPFSYLCWFRPAYKAFRSDSSFNFMVFFFIFFFQFVVTTIHAIGIPGSGTIGIFTAVGIFGTTAWSIVCGLIAVMVALGFVFAAAADLFMISKIHKMYRSTGASMDKARQEFTDVVLRNQHVRSAASNMAAAAVQSQFSQSNNTPSNRY</sequence>
<keyword evidence="9" id="KW-1185">Reference proteome</keyword>
<name>A0ABD1EDA1_HYPHA</name>
<evidence type="ECO:0000256" key="1">
    <source>
        <dbReference type="ARBA" id="ARBA00004141"/>
    </source>
</evidence>
<protein>
    <recommendedName>
        <fullName evidence="5">Secretory carrier-associated membrane protein</fullName>
        <shortName evidence="5">Secretory carrier membrane protein</shortName>
    </recommendedName>
</protein>
<dbReference type="Pfam" id="PF04144">
    <property type="entry name" value="SCAMP"/>
    <property type="match status" value="1"/>
</dbReference>
<evidence type="ECO:0000256" key="2">
    <source>
        <dbReference type="ARBA" id="ARBA00022692"/>
    </source>
</evidence>
<dbReference type="EMBL" id="JBDJPC010000008">
    <property type="protein sequence ID" value="KAL1492599.1"/>
    <property type="molecule type" value="Genomic_DNA"/>
</dbReference>
<evidence type="ECO:0000313" key="8">
    <source>
        <dbReference type="EMBL" id="KAL1492599.1"/>
    </source>
</evidence>
<feature type="transmembrane region" description="Helical" evidence="5">
    <location>
        <begin position="158"/>
        <end position="178"/>
    </location>
</feature>
<gene>
    <name evidence="8" type="ORF">ABEB36_010838</name>
</gene>
<accession>A0ABD1EDA1</accession>